<evidence type="ECO:0000256" key="3">
    <source>
        <dbReference type="ARBA" id="ARBA00022801"/>
    </source>
</evidence>
<dbReference type="InterPro" id="IPR001478">
    <property type="entry name" value="PDZ"/>
</dbReference>
<keyword evidence="4 5" id="KW-0720">Serine protease</keyword>
<dbReference type="SUPFAM" id="SSF52096">
    <property type="entry name" value="ClpP/crotonase"/>
    <property type="match status" value="1"/>
</dbReference>
<gene>
    <name evidence="8" type="ORF">XD73_1351</name>
</gene>
<dbReference type="SUPFAM" id="SSF50156">
    <property type="entry name" value="PDZ domain-like"/>
    <property type="match status" value="1"/>
</dbReference>
<dbReference type="Proteomes" id="UP000064249">
    <property type="component" value="Unassembled WGS sequence"/>
</dbReference>
<feature type="non-terminal residue" evidence="8">
    <location>
        <position position="1"/>
    </location>
</feature>
<name>A0A117LGF1_9CHLR</name>
<dbReference type="InterPro" id="IPR005151">
    <property type="entry name" value="Tail-specific_protease"/>
</dbReference>
<evidence type="ECO:0000259" key="6">
    <source>
        <dbReference type="SMART" id="SM00228"/>
    </source>
</evidence>
<dbReference type="GO" id="GO:0008236">
    <property type="term" value="F:serine-type peptidase activity"/>
    <property type="evidence" value="ECO:0007669"/>
    <property type="project" value="UniProtKB-KW"/>
</dbReference>
<evidence type="ECO:0000256" key="1">
    <source>
        <dbReference type="ARBA" id="ARBA00009179"/>
    </source>
</evidence>
<evidence type="ECO:0000313" key="9">
    <source>
        <dbReference type="Proteomes" id="UP000064249"/>
    </source>
</evidence>
<dbReference type="InterPro" id="IPR036034">
    <property type="entry name" value="PDZ_sf"/>
</dbReference>
<keyword evidence="3 5" id="KW-0378">Hydrolase</keyword>
<feature type="domain" description="Tail specific protease" evidence="7">
    <location>
        <begin position="164"/>
        <end position="350"/>
    </location>
</feature>
<dbReference type="SMART" id="SM00228">
    <property type="entry name" value="PDZ"/>
    <property type="match status" value="1"/>
</dbReference>
<dbReference type="PANTHER" id="PTHR32060">
    <property type="entry name" value="TAIL-SPECIFIC PROTEASE"/>
    <property type="match status" value="1"/>
</dbReference>
<dbReference type="InterPro" id="IPR041489">
    <property type="entry name" value="PDZ_6"/>
</dbReference>
<dbReference type="Pfam" id="PF17820">
    <property type="entry name" value="PDZ_6"/>
    <property type="match status" value="1"/>
</dbReference>
<reference evidence="8 9" key="1">
    <citation type="journal article" date="2015" name="MBio">
        <title>Genome-Resolved Metagenomic Analysis Reveals Roles for Candidate Phyla and Other Microbial Community Members in Biogeochemical Transformations in Oil Reservoirs.</title>
        <authorList>
            <person name="Hu P."/>
            <person name="Tom L."/>
            <person name="Singh A."/>
            <person name="Thomas B.C."/>
            <person name="Baker B.J."/>
            <person name="Piceno Y.M."/>
            <person name="Andersen G.L."/>
            <person name="Banfield J.F."/>
        </authorList>
    </citation>
    <scope>NUCLEOTIDE SEQUENCE [LARGE SCALE GENOMIC DNA]</scope>
    <source>
        <strain evidence="8">46_16</strain>
    </source>
</reference>
<dbReference type="GO" id="GO:0004175">
    <property type="term" value="F:endopeptidase activity"/>
    <property type="evidence" value="ECO:0007669"/>
    <property type="project" value="TreeGrafter"/>
</dbReference>
<dbReference type="EMBL" id="LGFU01000155">
    <property type="protein sequence ID" value="KUK45777.1"/>
    <property type="molecule type" value="Genomic_DNA"/>
</dbReference>
<accession>A0A117LGF1</accession>
<dbReference type="GO" id="GO:0030288">
    <property type="term" value="C:outer membrane-bounded periplasmic space"/>
    <property type="evidence" value="ECO:0007669"/>
    <property type="project" value="TreeGrafter"/>
</dbReference>
<dbReference type="Gene3D" id="2.30.42.10">
    <property type="match status" value="1"/>
</dbReference>
<feature type="domain" description="PDZ" evidence="6">
    <location>
        <begin position="92"/>
        <end position="164"/>
    </location>
</feature>
<protein>
    <submittedName>
        <fullName evidence="8">C-terminal peptidase (Prc)</fullName>
    </submittedName>
</protein>
<dbReference type="InterPro" id="IPR004447">
    <property type="entry name" value="Peptidase_S41A"/>
</dbReference>
<dbReference type="Gene3D" id="3.30.750.44">
    <property type="match status" value="1"/>
</dbReference>
<comment type="caution">
    <text evidence="8">The sequence shown here is derived from an EMBL/GenBank/DDBJ whole genome shotgun (WGS) entry which is preliminary data.</text>
</comment>
<evidence type="ECO:0000313" key="8">
    <source>
        <dbReference type="EMBL" id="KUK45777.1"/>
    </source>
</evidence>
<comment type="similarity">
    <text evidence="1 5">Belongs to the peptidase S41A family.</text>
</comment>
<evidence type="ECO:0000256" key="4">
    <source>
        <dbReference type="ARBA" id="ARBA00022825"/>
    </source>
</evidence>
<dbReference type="SMART" id="SM00245">
    <property type="entry name" value="TSPc"/>
    <property type="match status" value="1"/>
</dbReference>
<dbReference type="AlphaFoldDB" id="A0A117LGF1"/>
<dbReference type="CDD" id="cd07560">
    <property type="entry name" value="Peptidase_S41_CPP"/>
    <property type="match status" value="1"/>
</dbReference>
<organism evidence="8 9">
    <name type="scientific">Anaerolinea thermophila</name>
    <dbReference type="NCBI Taxonomy" id="167964"/>
    <lineage>
        <taxon>Bacteria</taxon>
        <taxon>Bacillati</taxon>
        <taxon>Chloroflexota</taxon>
        <taxon>Anaerolineae</taxon>
        <taxon>Anaerolineales</taxon>
        <taxon>Anaerolineaceae</taxon>
        <taxon>Anaerolinea</taxon>
    </lineage>
</organism>
<evidence type="ECO:0000256" key="5">
    <source>
        <dbReference type="RuleBase" id="RU004404"/>
    </source>
</evidence>
<dbReference type="GO" id="GO:0007165">
    <property type="term" value="P:signal transduction"/>
    <property type="evidence" value="ECO:0007669"/>
    <property type="project" value="TreeGrafter"/>
</dbReference>
<dbReference type="PANTHER" id="PTHR32060:SF30">
    <property type="entry name" value="CARBOXY-TERMINAL PROCESSING PROTEASE CTPA"/>
    <property type="match status" value="1"/>
</dbReference>
<keyword evidence="2 5" id="KW-0645">Protease</keyword>
<evidence type="ECO:0000256" key="2">
    <source>
        <dbReference type="ARBA" id="ARBA00022670"/>
    </source>
</evidence>
<dbReference type="Gene3D" id="3.90.226.10">
    <property type="entry name" value="2-enoyl-CoA Hydratase, Chain A, domain 1"/>
    <property type="match status" value="1"/>
</dbReference>
<dbReference type="InterPro" id="IPR029045">
    <property type="entry name" value="ClpP/crotonase-like_dom_sf"/>
</dbReference>
<dbReference type="Pfam" id="PF03572">
    <property type="entry name" value="Peptidase_S41"/>
    <property type="match status" value="1"/>
</dbReference>
<dbReference type="GO" id="GO:0006508">
    <property type="term" value="P:proteolysis"/>
    <property type="evidence" value="ECO:0007669"/>
    <property type="project" value="UniProtKB-KW"/>
</dbReference>
<sequence length="368" mass="40454">LFMGLQVMIVLLAMAIGYFGHRYILQAQEDLGILKQARSIVKENAIFELPSDEKLQHGMVRGMLESLNDPYTFFVEPAAHEIQTDELAGSFGGIGVRLERDTELNWRLYPFPGSPALQAGVQDGDILIEVDNLAITTNTDDITVLAALRGPIGEQVQISVRRGSLTLNFSIERQDFPLPTVSWNLLPEAADIGLVKVNRIAETTADEMSEAIKDLQDRGAKYLILDLRDNGGGLVEAGVKIVKLFLTDGEVLHQQFKDQKVEIFEVSEEGEFSNIPMVLLVNGNTASSAEIVAGALKKHERAPAIGTPTYGKTSIQYIFDLQDGSSIHITSGRWWIPGVNFPLVPDHLVPDDPDSVAALQKAIEILKR</sequence>
<evidence type="ECO:0000259" key="7">
    <source>
        <dbReference type="SMART" id="SM00245"/>
    </source>
</evidence>
<proteinExistence type="inferred from homology"/>
<dbReference type="NCBIfam" id="TIGR00225">
    <property type="entry name" value="prc"/>
    <property type="match status" value="1"/>
</dbReference>